<gene>
    <name evidence="6" type="ORF">DW264_01655</name>
</gene>
<dbReference type="CDD" id="cd02208">
    <property type="entry name" value="cupin_RmlC-like"/>
    <property type="match status" value="1"/>
</dbReference>
<dbReference type="EMBL" id="QRID01000001">
    <property type="protein sequence ID" value="RHG30972.1"/>
    <property type="molecule type" value="Genomic_DNA"/>
</dbReference>
<dbReference type="PANTHER" id="PTHR43280:SF2">
    <property type="entry name" value="HTH-TYPE TRANSCRIPTIONAL REGULATOR EXSA"/>
    <property type="match status" value="1"/>
</dbReference>
<dbReference type="Proteomes" id="UP000284051">
    <property type="component" value="Unassembled WGS sequence"/>
</dbReference>
<evidence type="ECO:0000313" key="7">
    <source>
        <dbReference type="Proteomes" id="UP000284051"/>
    </source>
</evidence>
<dbReference type="SUPFAM" id="SSF46689">
    <property type="entry name" value="Homeodomain-like"/>
    <property type="match status" value="2"/>
</dbReference>
<dbReference type="Pfam" id="PF12833">
    <property type="entry name" value="HTH_18"/>
    <property type="match status" value="1"/>
</dbReference>
<dbReference type="InterPro" id="IPR013096">
    <property type="entry name" value="Cupin_2"/>
</dbReference>
<dbReference type="InterPro" id="IPR011051">
    <property type="entry name" value="RmlC_Cupin_sf"/>
</dbReference>
<name>A0A414T9K4_9FIRM</name>
<evidence type="ECO:0000259" key="5">
    <source>
        <dbReference type="PROSITE" id="PS01124"/>
    </source>
</evidence>
<feature type="domain" description="HTH araC/xylS-type" evidence="5">
    <location>
        <begin position="259"/>
        <end position="357"/>
    </location>
</feature>
<comment type="caution">
    <text evidence="6">The sequence shown here is derived from an EMBL/GenBank/DDBJ whole genome shotgun (WGS) entry which is preliminary data.</text>
</comment>
<accession>A0A414T9K4</accession>
<evidence type="ECO:0000256" key="4">
    <source>
        <dbReference type="SAM" id="MobiDB-lite"/>
    </source>
</evidence>
<dbReference type="Gene3D" id="2.60.120.10">
    <property type="entry name" value="Jelly Rolls"/>
    <property type="match status" value="1"/>
</dbReference>
<evidence type="ECO:0000256" key="2">
    <source>
        <dbReference type="ARBA" id="ARBA00023125"/>
    </source>
</evidence>
<sequence length="357" mass="41653">MTYYELNNKVGRISPIVFYKDCRTYFPDGFPTCPAVCTAPGCPGKVEPSYPDTPAPYRPQEGSPKPTHAINTLPQKKGIPTTMTTHEIITSKPKLPVYFDIYQSDNQLVPSHWHAHVEILYISSGSMHVICREESFLLHTGDIFLVNSGDIHYTRTIGRTETYLLQIPFDFFNQMLPGFASIRFQEYFSAEKYKNAPVFCEMRDHLLTMGYLYKNEKNGYQFLFGSHLHHFLYILYTSYVLPQSQSTVSQDTKTLTRLKDIITYVERHYMEPLSLSDISDRFALNPEYFCRFFKKNMGFTFLEYVNMVRLSHIYSDLMQTGDSITQIMERHGFINYKVFNRMFKEVYGCLPSKVRHQ</sequence>
<dbReference type="InterPro" id="IPR014710">
    <property type="entry name" value="RmlC-like_jellyroll"/>
</dbReference>
<organism evidence="6 7">
    <name type="scientific">Roseburia intestinalis</name>
    <dbReference type="NCBI Taxonomy" id="166486"/>
    <lineage>
        <taxon>Bacteria</taxon>
        <taxon>Bacillati</taxon>
        <taxon>Bacillota</taxon>
        <taxon>Clostridia</taxon>
        <taxon>Lachnospirales</taxon>
        <taxon>Lachnospiraceae</taxon>
        <taxon>Roseburia</taxon>
    </lineage>
</organism>
<evidence type="ECO:0000256" key="3">
    <source>
        <dbReference type="ARBA" id="ARBA00023163"/>
    </source>
</evidence>
<dbReference type="Gene3D" id="1.10.10.60">
    <property type="entry name" value="Homeodomain-like"/>
    <property type="match status" value="2"/>
</dbReference>
<dbReference type="GO" id="GO:0003700">
    <property type="term" value="F:DNA-binding transcription factor activity"/>
    <property type="evidence" value="ECO:0007669"/>
    <property type="project" value="InterPro"/>
</dbReference>
<protein>
    <submittedName>
        <fullName evidence="6">Helix-turn-helix domain-containing protein</fullName>
    </submittedName>
</protein>
<dbReference type="PANTHER" id="PTHR43280">
    <property type="entry name" value="ARAC-FAMILY TRANSCRIPTIONAL REGULATOR"/>
    <property type="match status" value="1"/>
</dbReference>
<keyword evidence="1" id="KW-0805">Transcription regulation</keyword>
<keyword evidence="2" id="KW-0238">DNA-binding</keyword>
<evidence type="ECO:0000313" key="6">
    <source>
        <dbReference type="EMBL" id="RHG30972.1"/>
    </source>
</evidence>
<dbReference type="InterPro" id="IPR018060">
    <property type="entry name" value="HTH_AraC"/>
</dbReference>
<dbReference type="Pfam" id="PF07883">
    <property type="entry name" value="Cupin_2"/>
    <property type="match status" value="1"/>
</dbReference>
<dbReference type="InterPro" id="IPR009057">
    <property type="entry name" value="Homeodomain-like_sf"/>
</dbReference>
<dbReference type="SUPFAM" id="SSF51182">
    <property type="entry name" value="RmlC-like cupins"/>
    <property type="match status" value="1"/>
</dbReference>
<reference evidence="6 7" key="1">
    <citation type="submission" date="2018-08" db="EMBL/GenBank/DDBJ databases">
        <title>A genome reference for cultivated species of the human gut microbiota.</title>
        <authorList>
            <person name="Zou Y."/>
            <person name="Xue W."/>
            <person name="Luo G."/>
        </authorList>
    </citation>
    <scope>NUCLEOTIDE SEQUENCE [LARGE SCALE GENOMIC DNA]</scope>
    <source>
        <strain evidence="6 7">AM22-21LB</strain>
    </source>
</reference>
<dbReference type="AlphaFoldDB" id="A0A414T9K4"/>
<dbReference type="PROSITE" id="PS01124">
    <property type="entry name" value="HTH_ARAC_FAMILY_2"/>
    <property type="match status" value="1"/>
</dbReference>
<keyword evidence="3" id="KW-0804">Transcription</keyword>
<feature type="region of interest" description="Disordered" evidence="4">
    <location>
        <begin position="50"/>
        <end position="76"/>
    </location>
</feature>
<dbReference type="SMART" id="SM00342">
    <property type="entry name" value="HTH_ARAC"/>
    <property type="match status" value="1"/>
</dbReference>
<proteinExistence type="predicted"/>
<dbReference type="GO" id="GO:0043565">
    <property type="term" value="F:sequence-specific DNA binding"/>
    <property type="evidence" value="ECO:0007669"/>
    <property type="project" value="InterPro"/>
</dbReference>
<evidence type="ECO:0000256" key="1">
    <source>
        <dbReference type="ARBA" id="ARBA00023015"/>
    </source>
</evidence>